<dbReference type="AlphaFoldDB" id="A0A5N7CNX4"/>
<protein>
    <recommendedName>
        <fullName evidence="4">P-loop containing nucleoside triphosphate hydrolase protein</fullName>
    </recommendedName>
</protein>
<gene>
    <name evidence="3" type="ORF">BDV23DRAFT_178047</name>
</gene>
<dbReference type="Proteomes" id="UP000326877">
    <property type="component" value="Unassembled WGS sequence"/>
</dbReference>
<dbReference type="OrthoDB" id="4139357at2759"/>
<keyword evidence="1" id="KW-0547">Nucleotide-binding</keyword>
<sequence length="272" mass="30244">MGGYMVLASTGWVSTNGTMWTTSARIAPRSGTVLHSRLLDKIPVCGSYQKIYLRRNCFTTVPQDPFTLTGATLRFNFDPEQNLPDATLIDTLEKTGLWDHFRNFSTNGLSATGEPLLGLLMSSLPALSAGQLQLLLLSRALVHARSTLYLEIHDTETHYAPGRKPILLLDEATSAMDPDTEAVLQEVIEEEFTRQGHTVTIVAHRVSSMVKYFRDGVDAVVWTNEGRIEKATHTHKAAGFELEEGSEERKGYNNTRPIIYTYLELSPSPIFA</sequence>
<accession>A0A5N7CNX4</accession>
<name>A0A5N7CNX4_PETAA</name>
<evidence type="ECO:0008006" key="4">
    <source>
        <dbReference type="Google" id="ProtNLM"/>
    </source>
</evidence>
<evidence type="ECO:0000256" key="2">
    <source>
        <dbReference type="ARBA" id="ARBA00022840"/>
    </source>
</evidence>
<proteinExistence type="predicted"/>
<dbReference type="PANTHER" id="PTHR24223">
    <property type="entry name" value="ATP-BINDING CASSETTE SUB-FAMILY C"/>
    <property type="match status" value="1"/>
</dbReference>
<evidence type="ECO:0000313" key="3">
    <source>
        <dbReference type="EMBL" id="KAE8395980.1"/>
    </source>
</evidence>
<organism evidence="3">
    <name type="scientific">Petromyces alliaceus</name>
    <name type="common">Aspergillus alliaceus</name>
    <dbReference type="NCBI Taxonomy" id="209559"/>
    <lineage>
        <taxon>Eukaryota</taxon>
        <taxon>Fungi</taxon>
        <taxon>Dikarya</taxon>
        <taxon>Ascomycota</taxon>
        <taxon>Pezizomycotina</taxon>
        <taxon>Eurotiomycetes</taxon>
        <taxon>Eurotiomycetidae</taxon>
        <taxon>Eurotiales</taxon>
        <taxon>Aspergillaceae</taxon>
        <taxon>Aspergillus</taxon>
        <taxon>Aspergillus subgen. Circumdati</taxon>
    </lineage>
</organism>
<reference evidence="3" key="1">
    <citation type="submission" date="2019-04" db="EMBL/GenBank/DDBJ databases">
        <title>Friends and foes A comparative genomics studyof 23 Aspergillus species from section Flavi.</title>
        <authorList>
            <consortium name="DOE Joint Genome Institute"/>
            <person name="Kjaerbolling I."/>
            <person name="Vesth T."/>
            <person name="Frisvad J.C."/>
            <person name="Nybo J.L."/>
            <person name="Theobald S."/>
            <person name="Kildgaard S."/>
            <person name="Isbrandt T."/>
            <person name="Kuo A."/>
            <person name="Sato A."/>
            <person name="Lyhne E.K."/>
            <person name="Kogle M.E."/>
            <person name="Wiebenga A."/>
            <person name="Kun R.S."/>
            <person name="Lubbers R.J."/>
            <person name="Makela M.R."/>
            <person name="Barry K."/>
            <person name="Chovatia M."/>
            <person name="Clum A."/>
            <person name="Daum C."/>
            <person name="Haridas S."/>
            <person name="He G."/>
            <person name="LaButti K."/>
            <person name="Lipzen A."/>
            <person name="Mondo S."/>
            <person name="Riley R."/>
            <person name="Salamov A."/>
            <person name="Simmons B.A."/>
            <person name="Magnuson J.K."/>
            <person name="Henrissat B."/>
            <person name="Mortensen U.H."/>
            <person name="Larsen T.O."/>
            <person name="Devries R.P."/>
            <person name="Grigoriev I.V."/>
            <person name="Machida M."/>
            <person name="Baker S.E."/>
            <person name="Andersen M.R."/>
        </authorList>
    </citation>
    <scope>NUCLEOTIDE SEQUENCE [LARGE SCALE GENOMIC DNA]</scope>
    <source>
        <strain evidence="3">IBT 14317</strain>
    </source>
</reference>
<dbReference type="SUPFAM" id="SSF52540">
    <property type="entry name" value="P-loop containing nucleoside triphosphate hydrolases"/>
    <property type="match status" value="1"/>
</dbReference>
<keyword evidence="2" id="KW-0067">ATP-binding</keyword>
<dbReference type="InterPro" id="IPR027417">
    <property type="entry name" value="P-loop_NTPase"/>
</dbReference>
<dbReference type="GO" id="GO:0042626">
    <property type="term" value="F:ATPase-coupled transmembrane transporter activity"/>
    <property type="evidence" value="ECO:0007669"/>
    <property type="project" value="TreeGrafter"/>
</dbReference>
<dbReference type="EMBL" id="ML735216">
    <property type="protein sequence ID" value="KAE8395980.1"/>
    <property type="molecule type" value="Genomic_DNA"/>
</dbReference>
<dbReference type="GO" id="GO:0005524">
    <property type="term" value="F:ATP binding"/>
    <property type="evidence" value="ECO:0007669"/>
    <property type="project" value="UniProtKB-KW"/>
</dbReference>
<dbReference type="GO" id="GO:0016020">
    <property type="term" value="C:membrane"/>
    <property type="evidence" value="ECO:0007669"/>
    <property type="project" value="TreeGrafter"/>
</dbReference>
<dbReference type="InterPro" id="IPR050173">
    <property type="entry name" value="ABC_transporter_C-like"/>
</dbReference>
<evidence type="ECO:0000256" key="1">
    <source>
        <dbReference type="ARBA" id="ARBA00022741"/>
    </source>
</evidence>
<dbReference type="PANTHER" id="PTHR24223:SF345">
    <property type="entry name" value="ABC MULTIDRUG TRANSPORTER (EUROFUNG)"/>
    <property type="match status" value="1"/>
</dbReference>
<dbReference type="Gene3D" id="3.40.50.300">
    <property type="entry name" value="P-loop containing nucleotide triphosphate hydrolases"/>
    <property type="match status" value="1"/>
</dbReference>